<comment type="caution">
    <text evidence="1">The sequence shown here is derived from an EMBL/GenBank/DDBJ whole genome shotgun (WGS) entry which is preliminary data.</text>
</comment>
<dbReference type="SUPFAM" id="SSF53474">
    <property type="entry name" value="alpha/beta-Hydrolases"/>
    <property type="match status" value="1"/>
</dbReference>
<dbReference type="Proteomes" id="UP001237207">
    <property type="component" value="Unassembled WGS sequence"/>
</dbReference>
<dbReference type="Gene3D" id="3.40.50.1820">
    <property type="entry name" value="alpha/beta hydrolase"/>
    <property type="match status" value="1"/>
</dbReference>
<evidence type="ECO:0000313" key="1">
    <source>
        <dbReference type="EMBL" id="MDQ0216310.1"/>
    </source>
</evidence>
<accession>A0AAJ1T0G8</accession>
<dbReference type="AlphaFoldDB" id="A0AAJ1T0G8"/>
<gene>
    <name evidence="1" type="ORF">J2S13_002751</name>
</gene>
<organism evidence="1 2">
    <name type="scientific">Oikeobacillus pervagus</name>
    <dbReference type="NCBI Taxonomy" id="1325931"/>
    <lineage>
        <taxon>Bacteria</taxon>
        <taxon>Bacillati</taxon>
        <taxon>Bacillota</taxon>
        <taxon>Bacilli</taxon>
        <taxon>Bacillales</taxon>
        <taxon>Bacillaceae</taxon>
        <taxon>Oikeobacillus</taxon>
    </lineage>
</organism>
<keyword evidence="2" id="KW-1185">Reference proteome</keyword>
<evidence type="ECO:0000313" key="2">
    <source>
        <dbReference type="Proteomes" id="UP001237207"/>
    </source>
</evidence>
<dbReference type="RefSeq" id="WP_307258317.1">
    <property type="nucleotide sequence ID" value="NZ_JAUSUC010000043.1"/>
</dbReference>
<protein>
    <submittedName>
        <fullName evidence="1">Esterase/lipase</fullName>
    </submittedName>
</protein>
<reference evidence="1" key="1">
    <citation type="submission" date="2023-07" db="EMBL/GenBank/DDBJ databases">
        <title>Genomic Encyclopedia of Type Strains, Phase IV (KMG-IV): sequencing the most valuable type-strain genomes for metagenomic binning, comparative biology and taxonomic classification.</title>
        <authorList>
            <person name="Goeker M."/>
        </authorList>
    </citation>
    <scope>NUCLEOTIDE SEQUENCE</scope>
    <source>
        <strain evidence="1">DSM 23947</strain>
    </source>
</reference>
<sequence>MIGCLCLHGFTGAPYEVEPLANYLSNHTDWKVAVPTLPGHGEQLSLRGIKKNDWIGYAEAQSLSNC</sequence>
<proteinExistence type="predicted"/>
<name>A0AAJ1T0G8_9BACI</name>
<dbReference type="InterPro" id="IPR029058">
    <property type="entry name" value="AB_hydrolase_fold"/>
</dbReference>
<dbReference type="EMBL" id="JAUSUC010000043">
    <property type="protein sequence ID" value="MDQ0216310.1"/>
    <property type="molecule type" value="Genomic_DNA"/>
</dbReference>